<gene>
    <name evidence="4" type="ORF">SAMN05216323_10937</name>
</gene>
<sequence>MKTIIDLFEESVNKFNTNPFLWEKKESEFKPTTYSETKVEVDRLTAGLIAIGIVYGDRVALLSEGRNLWIISELALLQAGAINVPLSVKLEESNELQFRIEHSEASVIICSANQLPKIRATINKLPLVKTVVILDQTSDLQPGEMTIGDVLKKGDELLLSKPNAVAEAKAMVKPNDYANISYTSGTTADPKGIILSHRNYTANVEQALTLMEIPTSFKTLIILPLDHCFAHVGGFYSFMAKGASVATVQVGRTPLETLKNIPINIKEIKPDLLLSVPALAKNFRKNIEGGIRAKGPMIEKLFNHAMKISYAYNKEGYNKGRGLVIAYKPLMWLYDKILFTKIRENFGGELKFFIGGGALLDIDLQRFFYAIGVPMFQGYGLSEATPIISSNSLKRHKLGSSGYLVDYLDLKIVDANGNSLPIGEKGEIVIKGENVMIGYWKNEKATAESIKDGWLYTGDLGFMDVHGFLHVLGRFKSLLIGSDGEKYSPEGIEETMVEHSKLIDQAMLHNNQNAYTVALLVPNKEALKRHITKAGLTWGTTEAAEEAIKAVQAEINRFKKGGDIQEMFPDRWLPTTFALLPEPFTEHNHMLNSTMKMVRGKIEKHYAESISFLFTAEGKTPINSKNIKTLM</sequence>
<dbReference type="AlphaFoldDB" id="A0A1G6SEL6"/>
<dbReference type="GO" id="GO:0004467">
    <property type="term" value="F:long-chain fatty acid-CoA ligase activity"/>
    <property type="evidence" value="ECO:0007669"/>
    <property type="project" value="TreeGrafter"/>
</dbReference>
<dbReference type="EMBL" id="FMYP01000093">
    <property type="protein sequence ID" value="SDD15370.1"/>
    <property type="molecule type" value="Genomic_DNA"/>
</dbReference>
<evidence type="ECO:0000313" key="5">
    <source>
        <dbReference type="Proteomes" id="UP000199452"/>
    </source>
</evidence>
<dbReference type="Pfam" id="PF00501">
    <property type="entry name" value="AMP-binding"/>
    <property type="match status" value="1"/>
</dbReference>
<protein>
    <submittedName>
        <fullName evidence="4">Long-chain acyl-CoA synthetase</fullName>
    </submittedName>
</protein>
<dbReference type="RefSeq" id="WP_092440837.1">
    <property type="nucleotide sequence ID" value="NZ_FMYP01000093.1"/>
</dbReference>
<dbReference type="InterPro" id="IPR042099">
    <property type="entry name" value="ANL_N_sf"/>
</dbReference>
<proteinExistence type="predicted"/>
<evidence type="ECO:0000313" key="4">
    <source>
        <dbReference type="EMBL" id="SDD15370.1"/>
    </source>
</evidence>
<evidence type="ECO:0000259" key="3">
    <source>
        <dbReference type="Pfam" id="PF00501"/>
    </source>
</evidence>
<dbReference type="InterPro" id="IPR000873">
    <property type="entry name" value="AMP-dep_synth/lig_dom"/>
</dbReference>
<dbReference type="STRING" id="1640674.SAMN05216323_10937"/>
<dbReference type="PANTHER" id="PTHR43272:SF33">
    <property type="entry name" value="AMP-BINDING DOMAIN-CONTAINING PROTEIN-RELATED"/>
    <property type="match status" value="1"/>
</dbReference>
<organism evidence="4 5">
    <name type="scientific">Williamwhitmania taraxaci</name>
    <dbReference type="NCBI Taxonomy" id="1640674"/>
    <lineage>
        <taxon>Bacteria</taxon>
        <taxon>Pseudomonadati</taxon>
        <taxon>Bacteroidota</taxon>
        <taxon>Bacteroidia</taxon>
        <taxon>Bacteroidales</taxon>
        <taxon>Williamwhitmaniaceae</taxon>
        <taxon>Williamwhitmania</taxon>
    </lineage>
</organism>
<accession>A0A1G6SEL6</accession>
<evidence type="ECO:0000256" key="2">
    <source>
        <dbReference type="ARBA" id="ARBA00022840"/>
    </source>
</evidence>
<reference evidence="4 5" key="1">
    <citation type="submission" date="2016-09" db="EMBL/GenBank/DDBJ databases">
        <authorList>
            <person name="Capua I."/>
            <person name="De Benedictis P."/>
            <person name="Joannis T."/>
            <person name="Lombin L.H."/>
            <person name="Cattoli G."/>
        </authorList>
    </citation>
    <scope>NUCLEOTIDE SEQUENCE [LARGE SCALE GENOMIC DNA]</scope>
    <source>
        <strain evidence="4 5">A7P-90m</strain>
    </source>
</reference>
<keyword evidence="5" id="KW-1185">Reference proteome</keyword>
<dbReference type="SUPFAM" id="SSF56801">
    <property type="entry name" value="Acetyl-CoA synthetase-like"/>
    <property type="match status" value="1"/>
</dbReference>
<dbReference type="Gene3D" id="3.40.50.12780">
    <property type="entry name" value="N-terminal domain of ligase-like"/>
    <property type="match status" value="1"/>
</dbReference>
<dbReference type="GO" id="GO:0005524">
    <property type="term" value="F:ATP binding"/>
    <property type="evidence" value="ECO:0007669"/>
    <property type="project" value="UniProtKB-KW"/>
</dbReference>
<keyword evidence="2" id="KW-0067">ATP-binding</keyword>
<dbReference type="GO" id="GO:0016020">
    <property type="term" value="C:membrane"/>
    <property type="evidence" value="ECO:0007669"/>
    <property type="project" value="TreeGrafter"/>
</dbReference>
<dbReference type="OrthoDB" id="9803968at2"/>
<name>A0A1G6SEL6_9BACT</name>
<evidence type="ECO:0000256" key="1">
    <source>
        <dbReference type="ARBA" id="ARBA00022741"/>
    </source>
</evidence>
<dbReference type="Proteomes" id="UP000199452">
    <property type="component" value="Unassembled WGS sequence"/>
</dbReference>
<feature type="domain" description="AMP-dependent synthetase/ligase" evidence="3">
    <location>
        <begin position="8"/>
        <end position="440"/>
    </location>
</feature>
<keyword evidence="1" id="KW-0547">Nucleotide-binding</keyword>
<dbReference type="PANTHER" id="PTHR43272">
    <property type="entry name" value="LONG-CHAIN-FATTY-ACID--COA LIGASE"/>
    <property type="match status" value="1"/>
</dbReference>